<dbReference type="AlphaFoldDB" id="A0A0C9SMN7"/>
<sequence length="50" mass="6063">MFVMVMHSLRRFVRESRHLYPSLLLRLLVRDAVVFYLASLFNSLYTIVCW</sequence>
<organism evidence="1 2">
    <name type="scientific">Paxillus involutus ATCC 200175</name>
    <dbReference type="NCBI Taxonomy" id="664439"/>
    <lineage>
        <taxon>Eukaryota</taxon>
        <taxon>Fungi</taxon>
        <taxon>Dikarya</taxon>
        <taxon>Basidiomycota</taxon>
        <taxon>Agaricomycotina</taxon>
        <taxon>Agaricomycetes</taxon>
        <taxon>Agaricomycetidae</taxon>
        <taxon>Boletales</taxon>
        <taxon>Paxilineae</taxon>
        <taxon>Paxillaceae</taxon>
        <taxon>Paxillus</taxon>
    </lineage>
</organism>
<keyword evidence="2" id="KW-1185">Reference proteome</keyword>
<dbReference type="Proteomes" id="UP000053647">
    <property type="component" value="Unassembled WGS sequence"/>
</dbReference>
<name>A0A0C9SMN7_PAXIN</name>
<evidence type="ECO:0000313" key="1">
    <source>
        <dbReference type="EMBL" id="KIJ06494.1"/>
    </source>
</evidence>
<protein>
    <submittedName>
        <fullName evidence="1">Uncharacterized protein</fullName>
    </submittedName>
</protein>
<dbReference type="HOGENOM" id="CLU_3125521_0_0_1"/>
<reference evidence="1 2" key="1">
    <citation type="submission" date="2014-06" db="EMBL/GenBank/DDBJ databases">
        <authorList>
            <consortium name="DOE Joint Genome Institute"/>
            <person name="Kuo A."/>
            <person name="Kohler A."/>
            <person name="Nagy L.G."/>
            <person name="Floudas D."/>
            <person name="Copeland A."/>
            <person name="Barry K.W."/>
            <person name="Cichocki N."/>
            <person name="Veneault-Fourrey C."/>
            <person name="LaButti K."/>
            <person name="Lindquist E.A."/>
            <person name="Lipzen A."/>
            <person name="Lundell T."/>
            <person name="Morin E."/>
            <person name="Murat C."/>
            <person name="Sun H."/>
            <person name="Tunlid A."/>
            <person name="Henrissat B."/>
            <person name="Grigoriev I.V."/>
            <person name="Hibbett D.S."/>
            <person name="Martin F."/>
            <person name="Nordberg H.P."/>
            <person name="Cantor M.N."/>
            <person name="Hua S.X."/>
        </authorList>
    </citation>
    <scope>NUCLEOTIDE SEQUENCE [LARGE SCALE GENOMIC DNA]</scope>
    <source>
        <strain evidence="1 2">ATCC 200175</strain>
    </source>
</reference>
<accession>A0A0C9SMN7</accession>
<reference evidence="2" key="2">
    <citation type="submission" date="2015-01" db="EMBL/GenBank/DDBJ databases">
        <title>Evolutionary Origins and Diversification of the Mycorrhizal Mutualists.</title>
        <authorList>
            <consortium name="DOE Joint Genome Institute"/>
            <consortium name="Mycorrhizal Genomics Consortium"/>
            <person name="Kohler A."/>
            <person name="Kuo A."/>
            <person name="Nagy L.G."/>
            <person name="Floudas D."/>
            <person name="Copeland A."/>
            <person name="Barry K.W."/>
            <person name="Cichocki N."/>
            <person name="Veneault-Fourrey C."/>
            <person name="LaButti K."/>
            <person name="Lindquist E.A."/>
            <person name="Lipzen A."/>
            <person name="Lundell T."/>
            <person name="Morin E."/>
            <person name="Murat C."/>
            <person name="Riley R."/>
            <person name="Ohm R."/>
            <person name="Sun H."/>
            <person name="Tunlid A."/>
            <person name="Henrissat B."/>
            <person name="Grigoriev I.V."/>
            <person name="Hibbett D.S."/>
            <person name="Martin F."/>
        </authorList>
    </citation>
    <scope>NUCLEOTIDE SEQUENCE [LARGE SCALE GENOMIC DNA]</scope>
    <source>
        <strain evidence="2">ATCC 200175</strain>
    </source>
</reference>
<proteinExistence type="predicted"/>
<dbReference type="EMBL" id="KN820298">
    <property type="protein sequence ID" value="KIJ06494.1"/>
    <property type="molecule type" value="Genomic_DNA"/>
</dbReference>
<evidence type="ECO:0000313" key="2">
    <source>
        <dbReference type="Proteomes" id="UP000053647"/>
    </source>
</evidence>
<gene>
    <name evidence="1" type="ORF">PAXINDRAFT_103343</name>
</gene>